<feature type="region of interest" description="Disordered" evidence="3">
    <location>
        <begin position="288"/>
        <end position="307"/>
    </location>
</feature>
<dbReference type="InterPro" id="IPR003829">
    <property type="entry name" value="Pirin_N_dom"/>
</dbReference>
<evidence type="ECO:0000256" key="1">
    <source>
        <dbReference type="ARBA" id="ARBA00008416"/>
    </source>
</evidence>
<name>A0ABS1I1C6_9PROT</name>
<evidence type="ECO:0000256" key="3">
    <source>
        <dbReference type="SAM" id="MobiDB-lite"/>
    </source>
</evidence>
<dbReference type="SUPFAM" id="SSF51182">
    <property type="entry name" value="RmlC-like cupins"/>
    <property type="match status" value="1"/>
</dbReference>
<evidence type="ECO:0000313" key="6">
    <source>
        <dbReference type="EMBL" id="MBK4720883.1"/>
    </source>
</evidence>
<dbReference type="PIRSF" id="PIRSF006232">
    <property type="entry name" value="Pirin"/>
    <property type="match status" value="1"/>
</dbReference>
<protein>
    <submittedName>
        <fullName evidence="6">Pirin family protein</fullName>
    </submittedName>
</protein>
<dbReference type="EMBL" id="JAEPIV010000010">
    <property type="protein sequence ID" value="MBK4720883.1"/>
    <property type="molecule type" value="Genomic_DNA"/>
</dbReference>
<dbReference type="RefSeq" id="WP_200485884.1">
    <property type="nucleotide sequence ID" value="NZ_JAEPIV010000010.1"/>
</dbReference>
<dbReference type="InterPro" id="IPR011051">
    <property type="entry name" value="RmlC_Cupin_sf"/>
</dbReference>
<dbReference type="InterPro" id="IPR012093">
    <property type="entry name" value="Pirin"/>
</dbReference>
<dbReference type="CDD" id="cd02247">
    <property type="entry name" value="cupin_pirin_C"/>
    <property type="match status" value="1"/>
</dbReference>
<proteinExistence type="inferred from homology"/>
<evidence type="ECO:0000259" key="4">
    <source>
        <dbReference type="Pfam" id="PF02678"/>
    </source>
</evidence>
<feature type="domain" description="Pirin C-terminal" evidence="5">
    <location>
        <begin position="183"/>
        <end position="282"/>
    </location>
</feature>
<feature type="domain" description="Pirin N-terminal" evidence="4">
    <location>
        <begin position="24"/>
        <end position="129"/>
    </location>
</feature>
<dbReference type="CDD" id="cd02909">
    <property type="entry name" value="cupin_pirin_N"/>
    <property type="match status" value="1"/>
</dbReference>
<gene>
    <name evidence="6" type="ORF">JJL56_18625</name>
</gene>
<dbReference type="InterPro" id="IPR014710">
    <property type="entry name" value="RmlC-like_jellyroll"/>
</dbReference>
<dbReference type="Proteomes" id="UP000654452">
    <property type="component" value="Unassembled WGS sequence"/>
</dbReference>
<evidence type="ECO:0000259" key="5">
    <source>
        <dbReference type="Pfam" id="PF05726"/>
    </source>
</evidence>
<dbReference type="InterPro" id="IPR008778">
    <property type="entry name" value="Pirin_C_dom"/>
</dbReference>
<comment type="caution">
    <text evidence="6">The sequence shown here is derived from an EMBL/GenBank/DDBJ whole genome shotgun (WGS) entry which is preliminary data.</text>
</comment>
<dbReference type="PANTHER" id="PTHR13903:SF8">
    <property type="entry name" value="PIRIN"/>
    <property type="match status" value="1"/>
</dbReference>
<evidence type="ECO:0000313" key="7">
    <source>
        <dbReference type="Proteomes" id="UP000654452"/>
    </source>
</evidence>
<reference evidence="6 7" key="1">
    <citation type="submission" date="2021-01" db="EMBL/GenBank/DDBJ databases">
        <title>Azospirillum sp. YIM DDC1 draft genome.</title>
        <authorList>
            <person name="Wang Y.-X."/>
        </authorList>
    </citation>
    <scope>NUCLEOTIDE SEQUENCE [LARGE SCALE GENOMIC DNA]</scope>
    <source>
        <strain evidence="6 7">YIM DDC1</strain>
    </source>
</reference>
<dbReference type="Pfam" id="PF05726">
    <property type="entry name" value="Pirin_C"/>
    <property type="match status" value="1"/>
</dbReference>
<comment type="similarity">
    <text evidence="1 2">Belongs to the pirin family.</text>
</comment>
<evidence type="ECO:0000256" key="2">
    <source>
        <dbReference type="RuleBase" id="RU003457"/>
    </source>
</evidence>
<dbReference type="PANTHER" id="PTHR13903">
    <property type="entry name" value="PIRIN-RELATED"/>
    <property type="match status" value="1"/>
</dbReference>
<accession>A0ABS1I1C6</accession>
<keyword evidence="7" id="KW-1185">Reference proteome</keyword>
<dbReference type="Pfam" id="PF02678">
    <property type="entry name" value="Pirin"/>
    <property type="match status" value="1"/>
</dbReference>
<sequence length="307" mass="33597">MTVRPAAGVEHILLPAVRDIGDGFQVRRALPSAMRRSVGPFIFLDSFGPVTFTAGEGMDTRPHPHIGLSTLSYLIEGEIVHRDSEGFVQTIEPGAVNLMTAGRGIVHSERTAPATRRSGHRLFGFQSWIALPTQHEETDPGFQHVAAEALPRIEGEGIDLRLIAGSLLGRRAPTNAFSDLFNADVVLQDGARLRIDAEHIERAAYVVDGTVGVVSEDGLFRKDQLIVFQPGAEIVLRAVGPARLMLLGGEPLDGRRHIHWNFVSSRRERIEQAARDWREGRFPAVPGETEFIPLPEPTSKPAAPRVA</sequence>
<organism evidence="6 7">
    <name type="scientific">Azospirillum aestuarii</name>
    <dbReference type="NCBI Taxonomy" id="2802052"/>
    <lineage>
        <taxon>Bacteria</taxon>
        <taxon>Pseudomonadati</taxon>
        <taxon>Pseudomonadota</taxon>
        <taxon>Alphaproteobacteria</taxon>
        <taxon>Rhodospirillales</taxon>
        <taxon>Azospirillaceae</taxon>
        <taxon>Azospirillum</taxon>
    </lineage>
</organism>
<dbReference type="Gene3D" id="2.60.120.10">
    <property type="entry name" value="Jelly Rolls"/>
    <property type="match status" value="2"/>
</dbReference>